<reference evidence="2 3" key="1">
    <citation type="journal article" date="2016" name="Nat. Commun.">
        <title>Ectomycorrhizal ecology is imprinted in the genome of the dominant symbiotic fungus Cenococcum geophilum.</title>
        <authorList>
            <consortium name="DOE Joint Genome Institute"/>
            <person name="Peter M."/>
            <person name="Kohler A."/>
            <person name="Ohm R.A."/>
            <person name="Kuo A."/>
            <person name="Krutzmann J."/>
            <person name="Morin E."/>
            <person name="Arend M."/>
            <person name="Barry K.W."/>
            <person name="Binder M."/>
            <person name="Choi C."/>
            <person name="Clum A."/>
            <person name="Copeland A."/>
            <person name="Grisel N."/>
            <person name="Haridas S."/>
            <person name="Kipfer T."/>
            <person name="LaButti K."/>
            <person name="Lindquist E."/>
            <person name="Lipzen A."/>
            <person name="Maire R."/>
            <person name="Meier B."/>
            <person name="Mihaltcheva S."/>
            <person name="Molinier V."/>
            <person name="Murat C."/>
            <person name="Poggeler S."/>
            <person name="Quandt C.A."/>
            <person name="Sperisen C."/>
            <person name="Tritt A."/>
            <person name="Tisserant E."/>
            <person name="Crous P.W."/>
            <person name="Henrissat B."/>
            <person name="Nehls U."/>
            <person name="Egli S."/>
            <person name="Spatafora J.W."/>
            <person name="Grigoriev I.V."/>
            <person name="Martin F.M."/>
        </authorList>
    </citation>
    <scope>NUCLEOTIDE SEQUENCE [LARGE SCALE GENOMIC DNA]</scope>
    <source>
        <strain evidence="2 3">CBS 207.34</strain>
    </source>
</reference>
<organism evidence="2 3">
    <name type="scientific">Glonium stellatum</name>
    <dbReference type="NCBI Taxonomy" id="574774"/>
    <lineage>
        <taxon>Eukaryota</taxon>
        <taxon>Fungi</taxon>
        <taxon>Dikarya</taxon>
        <taxon>Ascomycota</taxon>
        <taxon>Pezizomycotina</taxon>
        <taxon>Dothideomycetes</taxon>
        <taxon>Pleosporomycetidae</taxon>
        <taxon>Gloniales</taxon>
        <taxon>Gloniaceae</taxon>
        <taxon>Glonium</taxon>
    </lineage>
</organism>
<feature type="compositionally biased region" description="Low complexity" evidence="1">
    <location>
        <begin position="1"/>
        <end position="49"/>
    </location>
</feature>
<feature type="region of interest" description="Disordered" evidence="1">
    <location>
        <begin position="1"/>
        <end position="75"/>
    </location>
</feature>
<name>A0A8E2F9T4_9PEZI</name>
<sequence>VGPAAGQAGQAATATTTGTTPTPGAGTGASVSSVSSAGASASAAGTGAVDPSRERERERDREKEKEATAKESRVVKASVGVGDPFHPIPAHKSVVVGKVTFAMRQISWSRGGEWAVAVGDQGMICLFRRWEDGVGGGAS</sequence>
<gene>
    <name evidence="2" type="ORF">AOQ84DRAFT_360531</name>
</gene>
<dbReference type="OrthoDB" id="7318948at2759"/>
<feature type="compositionally biased region" description="Basic and acidic residues" evidence="1">
    <location>
        <begin position="51"/>
        <end position="74"/>
    </location>
</feature>
<dbReference type="Proteomes" id="UP000250140">
    <property type="component" value="Unassembled WGS sequence"/>
</dbReference>
<protein>
    <submittedName>
        <fullName evidence="2">Uncharacterized protein</fullName>
    </submittedName>
</protein>
<feature type="non-terminal residue" evidence="2">
    <location>
        <position position="1"/>
    </location>
</feature>
<keyword evidence="3" id="KW-1185">Reference proteome</keyword>
<dbReference type="AlphaFoldDB" id="A0A8E2F9T4"/>
<dbReference type="EMBL" id="KV748862">
    <property type="protein sequence ID" value="OCL12553.1"/>
    <property type="molecule type" value="Genomic_DNA"/>
</dbReference>
<evidence type="ECO:0000313" key="3">
    <source>
        <dbReference type="Proteomes" id="UP000250140"/>
    </source>
</evidence>
<evidence type="ECO:0000313" key="2">
    <source>
        <dbReference type="EMBL" id="OCL12553.1"/>
    </source>
</evidence>
<evidence type="ECO:0000256" key="1">
    <source>
        <dbReference type="SAM" id="MobiDB-lite"/>
    </source>
</evidence>
<accession>A0A8E2F9T4</accession>
<proteinExistence type="predicted"/>